<feature type="transmembrane region" description="Helical" evidence="10">
    <location>
        <begin position="41"/>
        <end position="65"/>
    </location>
</feature>
<proteinExistence type="inferred from homology"/>
<evidence type="ECO:0000256" key="8">
    <source>
        <dbReference type="ARBA" id="ARBA00023170"/>
    </source>
</evidence>
<comment type="subcellular location">
    <subcellularLocation>
        <location evidence="1 10">Cell membrane</location>
        <topology evidence="1 10">Multi-pass membrane protein</topology>
    </subcellularLocation>
</comment>
<evidence type="ECO:0000313" key="12">
    <source>
        <dbReference type="RefSeq" id="XP_017864632.1"/>
    </source>
</evidence>
<keyword evidence="3 10" id="KW-0716">Sensory transduction</keyword>
<protein>
    <recommendedName>
        <fullName evidence="10">Odorant receptor</fullName>
    </recommendedName>
</protein>
<evidence type="ECO:0000256" key="5">
    <source>
        <dbReference type="ARBA" id="ARBA00022725"/>
    </source>
</evidence>
<reference evidence="11" key="1">
    <citation type="journal article" date="1997" name="Nucleic Acids Res.">
        <title>tRNAscan-SE: a program for improved detection of transfer RNA genes in genomic sequence.</title>
        <authorList>
            <person name="Lowe T.M."/>
            <person name="Eddy S.R."/>
        </authorList>
    </citation>
    <scope>NUCLEOTIDE SEQUENCE [LARGE SCALE GENOMIC DNA]</scope>
</reference>
<evidence type="ECO:0000256" key="3">
    <source>
        <dbReference type="ARBA" id="ARBA00022606"/>
    </source>
</evidence>
<keyword evidence="5 10" id="KW-0552">Olfaction</keyword>
<keyword evidence="4 10" id="KW-0812">Transmembrane</keyword>
<feature type="transmembrane region" description="Helical" evidence="10">
    <location>
        <begin position="260"/>
        <end position="280"/>
    </location>
</feature>
<gene>
    <name evidence="12" type="primary">LOC108614925</name>
</gene>
<feature type="transmembrane region" description="Helical" evidence="10">
    <location>
        <begin position="287"/>
        <end position="309"/>
    </location>
</feature>
<accession>A0ABM1PBP6</accession>
<feature type="transmembrane region" description="Helical" evidence="10">
    <location>
        <begin position="357"/>
        <end position="379"/>
    </location>
</feature>
<dbReference type="Proteomes" id="UP000694904">
    <property type="component" value="Chromosome 5"/>
</dbReference>
<dbReference type="PANTHER" id="PTHR21137:SF35">
    <property type="entry name" value="ODORANT RECEPTOR 19A-RELATED"/>
    <property type="match status" value="1"/>
</dbReference>
<name>A0ABM1PBP6_DROAR</name>
<keyword evidence="6 10" id="KW-1133">Transmembrane helix</keyword>
<comment type="similarity">
    <text evidence="10">Belongs to the insect chemoreceptor superfamily. Heteromeric odorant receptor channel (TC 1.A.69) family.</text>
</comment>
<keyword evidence="9 10" id="KW-0807">Transducer</keyword>
<dbReference type="RefSeq" id="XP_017864632.1">
    <property type="nucleotide sequence ID" value="XM_018009143.1"/>
</dbReference>
<keyword evidence="11" id="KW-1185">Reference proteome</keyword>
<dbReference type="Pfam" id="PF02949">
    <property type="entry name" value="7tm_6"/>
    <property type="match status" value="1"/>
</dbReference>
<evidence type="ECO:0000256" key="9">
    <source>
        <dbReference type="ARBA" id="ARBA00023224"/>
    </source>
</evidence>
<evidence type="ECO:0000313" key="11">
    <source>
        <dbReference type="Proteomes" id="UP000694904"/>
    </source>
</evidence>
<keyword evidence="7 10" id="KW-0472">Membrane</keyword>
<dbReference type="GeneID" id="108614925"/>
<reference evidence="11" key="2">
    <citation type="journal article" date="2016" name="G3 (Bethesda)">
        <title>Genome Evolution in Three Species of Cactophilic Drosophila.</title>
        <authorList>
            <person name="Sanchez-Flores A."/>
            <person name="Penazola F."/>
            <person name="Carpinteyro-Ponce J."/>
            <person name="Nazario-Yepiz N."/>
            <person name="Abreu-Goodger C."/>
            <person name="Machado C.A."/>
            <person name="Markow T.A."/>
        </authorList>
    </citation>
    <scope>NUCLEOTIDE SEQUENCE [LARGE SCALE GENOMIC DNA]</scope>
</reference>
<sequence length="383" mass="44506">MKRNAEKSDEVLDSMSFFRSHWAVWKFVGATYEKMNWNRLYIGYSLILNLFITIWFPTHMSFLLFRNESLSDNISNLAMVSTCASCSCKTFICMLKFRKIGRMEELLSQLDSRVKTEEEKVVYRWLKIQLRVILYLILSLYVTLGLLAEIGFLVQTEHLLMYPGWFPFDWAKSTRNFYVAHVYQSIGLGVQIMQNYANDCFPSMMLCITAAHIKMLYIRFEKVGEDPTLNAEQQLENCITDHKSLLELFRTLESFMSLQMLIQFAVSGVNLCTSIVGLLLSNEPLTIAYFVVYTVGLPLQIFPACYYGTDVELWFGKLPYAAFSCRWLAQTRSFKKKLMLFVERSLKRTAPMAGGMLSIHVSTFFSTLKFVYSLFSILIRMRK</sequence>
<evidence type="ECO:0000256" key="2">
    <source>
        <dbReference type="ARBA" id="ARBA00022475"/>
    </source>
</evidence>
<dbReference type="InterPro" id="IPR004117">
    <property type="entry name" value="7tm6_olfct_rcpt"/>
</dbReference>
<feature type="transmembrane region" description="Helical" evidence="10">
    <location>
        <begin position="77"/>
        <end position="97"/>
    </location>
</feature>
<keyword evidence="2" id="KW-1003">Cell membrane</keyword>
<evidence type="ECO:0000256" key="1">
    <source>
        <dbReference type="ARBA" id="ARBA00004651"/>
    </source>
</evidence>
<feature type="transmembrane region" description="Helical" evidence="10">
    <location>
        <begin position="132"/>
        <end position="154"/>
    </location>
</feature>
<evidence type="ECO:0000256" key="4">
    <source>
        <dbReference type="ARBA" id="ARBA00022692"/>
    </source>
</evidence>
<evidence type="ECO:0000256" key="10">
    <source>
        <dbReference type="RuleBase" id="RU351113"/>
    </source>
</evidence>
<dbReference type="PANTHER" id="PTHR21137">
    <property type="entry name" value="ODORANT RECEPTOR"/>
    <property type="match status" value="1"/>
</dbReference>
<reference evidence="12" key="3">
    <citation type="submission" date="2025-08" db="UniProtKB">
        <authorList>
            <consortium name="RefSeq"/>
        </authorList>
    </citation>
    <scope>IDENTIFICATION</scope>
    <source>
        <tissue evidence="12">Whole organism</tissue>
    </source>
</reference>
<organism evidence="11 12">
    <name type="scientific">Drosophila arizonae</name>
    <name type="common">Fruit fly</name>
    <dbReference type="NCBI Taxonomy" id="7263"/>
    <lineage>
        <taxon>Eukaryota</taxon>
        <taxon>Metazoa</taxon>
        <taxon>Ecdysozoa</taxon>
        <taxon>Arthropoda</taxon>
        <taxon>Hexapoda</taxon>
        <taxon>Insecta</taxon>
        <taxon>Pterygota</taxon>
        <taxon>Neoptera</taxon>
        <taxon>Endopterygota</taxon>
        <taxon>Diptera</taxon>
        <taxon>Brachycera</taxon>
        <taxon>Muscomorpha</taxon>
        <taxon>Ephydroidea</taxon>
        <taxon>Drosophilidae</taxon>
        <taxon>Drosophila</taxon>
    </lineage>
</organism>
<evidence type="ECO:0000256" key="7">
    <source>
        <dbReference type="ARBA" id="ARBA00023136"/>
    </source>
</evidence>
<keyword evidence="8 10" id="KW-0675">Receptor</keyword>
<evidence type="ECO:0000256" key="6">
    <source>
        <dbReference type="ARBA" id="ARBA00022989"/>
    </source>
</evidence>
<comment type="caution">
    <text evidence="10">Lacks conserved residue(s) required for the propagation of feature annotation.</text>
</comment>